<evidence type="ECO:0000256" key="2">
    <source>
        <dbReference type="ARBA" id="ARBA00022801"/>
    </source>
</evidence>
<proteinExistence type="predicted"/>
<dbReference type="InterPro" id="IPR028976">
    <property type="entry name" value="CheC-like_sf"/>
</dbReference>
<dbReference type="EMBL" id="MGFH01000117">
    <property type="protein sequence ID" value="OGM05349.1"/>
    <property type="molecule type" value="Genomic_DNA"/>
</dbReference>
<dbReference type="PANTHER" id="PTHR43693">
    <property type="entry name" value="PROTEIN PHOSPHATASE CHEZ"/>
    <property type="match status" value="1"/>
</dbReference>
<dbReference type="Proteomes" id="UP000178735">
    <property type="component" value="Unassembled WGS sequence"/>
</dbReference>
<dbReference type="InterPro" id="IPR050992">
    <property type="entry name" value="CheZ_family_phosphatases"/>
</dbReference>
<name>A0A1F7WS97_9BACT</name>
<keyword evidence="1" id="KW-0145">Chemotaxis</keyword>
<dbReference type="CDD" id="cd17905">
    <property type="entry name" value="CheC-like"/>
    <property type="match status" value="1"/>
</dbReference>
<dbReference type="AlphaFoldDB" id="A0A1F7WS97"/>
<sequence>MAENNIQIDEKKLEYIRIISQMSAESASIVISKWLKKEITLNVLNVNLTTIEDISAGMKLDEEIVFAAATSLNGDIRGHFLFIFKLEDAFKMVDMVLKRPIGTTCETDEVVQSVVLETCNIVGSSFSNSLVNLLMIKLLPSAPVVCCDMGGAVLANVFSEYAEYGDNLFFIDTEYLQADTKISGYFFILPTPDSLPVMLKSMANGIDGDSK</sequence>
<dbReference type="PANTHER" id="PTHR43693:SF1">
    <property type="entry name" value="PROTEIN PHOSPHATASE CHEZ"/>
    <property type="match status" value="1"/>
</dbReference>
<reference evidence="3 4" key="1">
    <citation type="journal article" date="2016" name="Nat. Commun.">
        <title>Thousands of microbial genomes shed light on interconnected biogeochemical processes in an aquifer system.</title>
        <authorList>
            <person name="Anantharaman K."/>
            <person name="Brown C.T."/>
            <person name="Hug L.A."/>
            <person name="Sharon I."/>
            <person name="Castelle C.J."/>
            <person name="Probst A.J."/>
            <person name="Thomas B.C."/>
            <person name="Singh A."/>
            <person name="Wilkins M.J."/>
            <person name="Karaoz U."/>
            <person name="Brodie E.L."/>
            <person name="Williams K.H."/>
            <person name="Hubbard S.S."/>
            <person name="Banfield J.F."/>
        </authorList>
    </citation>
    <scope>NUCLEOTIDE SEQUENCE [LARGE SCALE GENOMIC DNA]</scope>
</reference>
<dbReference type="SUPFAM" id="SSF103039">
    <property type="entry name" value="CheC-like"/>
    <property type="match status" value="1"/>
</dbReference>
<accession>A0A1F7WS97</accession>
<dbReference type="STRING" id="1817813.A2008_01130"/>
<protein>
    <recommendedName>
        <fullName evidence="5">CheC-like protein domain-containing protein</fullName>
    </recommendedName>
</protein>
<gene>
    <name evidence="3" type="ORF">A2008_01130</name>
</gene>
<dbReference type="GO" id="GO:0006935">
    <property type="term" value="P:chemotaxis"/>
    <property type="evidence" value="ECO:0007669"/>
    <property type="project" value="UniProtKB-KW"/>
</dbReference>
<dbReference type="GO" id="GO:0016787">
    <property type="term" value="F:hydrolase activity"/>
    <property type="evidence" value="ECO:0007669"/>
    <property type="project" value="UniProtKB-KW"/>
</dbReference>
<evidence type="ECO:0000313" key="4">
    <source>
        <dbReference type="Proteomes" id="UP000178735"/>
    </source>
</evidence>
<evidence type="ECO:0008006" key="5">
    <source>
        <dbReference type="Google" id="ProtNLM"/>
    </source>
</evidence>
<evidence type="ECO:0000256" key="1">
    <source>
        <dbReference type="ARBA" id="ARBA00022500"/>
    </source>
</evidence>
<evidence type="ECO:0000313" key="3">
    <source>
        <dbReference type="EMBL" id="OGM05349.1"/>
    </source>
</evidence>
<keyword evidence="2" id="KW-0378">Hydrolase</keyword>
<dbReference type="Gene3D" id="3.40.1550.10">
    <property type="entry name" value="CheC-like"/>
    <property type="match status" value="1"/>
</dbReference>
<organism evidence="3 4">
    <name type="scientific">Candidatus Wallbacteria bacterium GWC2_49_35</name>
    <dbReference type="NCBI Taxonomy" id="1817813"/>
    <lineage>
        <taxon>Bacteria</taxon>
        <taxon>Candidatus Walliibacteriota</taxon>
    </lineage>
</organism>
<comment type="caution">
    <text evidence="3">The sequence shown here is derived from an EMBL/GenBank/DDBJ whole genome shotgun (WGS) entry which is preliminary data.</text>
</comment>